<feature type="region of interest" description="Disordered" evidence="1">
    <location>
        <begin position="95"/>
        <end position="122"/>
    </location>
</feature>
<feature type="transmembrane region" description="Helical" evidence="2">
    <location>
        <begin position="42"/>
        <end position="61"/>
    </location>
</feature>
<proteinExistence type="predicted"/>
<organism evidence="4 5">
    <name type="scientific">Actinoplanes siamensis</name>
    <dbReference type="NCBI Taxonomy" id="1223317"/>
    <lineage>
        <taxon>Bacteria</taxon>
        <taxon>Bacillati</taxon>
        <taxon>Actinomycetota</taxon>
        <taxon>Actinomycetes</taxon>
        <taxon>Micromonosporales</taxon>
        <taxon>Micromonosporaceae</taxon>
        <taxon>Actinoplanes</taxon>
    </lineage>
</organism>
<accession>A0A919NDI4</accession>
<keyword evidence="2" id="KW-0812">Transmembrane</keyword>
<name>A0A919NDI4_9ACTN</name>
<keyword evidence="5" id="KW-1185">Reference proteome</keyword>
<feature type="signal peptide" evidence="3">
    <location>
        <begin position="1"/>
        <end position="26"/>
    </location>
</feature>
<evidence type="ECO:0000256" key="2">
    <source>
        <dbReference type="SAM" id="Phobius"/>
    </source>
</evidence>
<dbReference type="EMBL" id="BOMW01000068">
    <property type="protein sequence ID" value="GIF08822.1"/>
    <property type="molecule type" value="Genomic_DNA"/>
</dbReference>
<evidence type="ECO:0000256" key="3">
    <source>
        <dbReference type="SAM" id="SignalP"/>
    </source>
</evidence>
<keyword evidence="3" id="KW-0732">Signal</keyword>
<protein>
    <submittedName>
        <fullName evidence="4">Uncharacterized protein</fullName>
    </submittedName>
</protein>
<reference evidence="4" key="1">
    <citation type="submission" date="2021-01" db="EMBL/GenBank/DDBJ databases">
        <title>Whole genome shotgun sequence of Actinoplanes siamensis NBRC 109076.</title>
        <authorList>
            <person name="Komaki H."/>
            <person name="Tamura T."/>
        </authorList>
    </citation>
    <scope>NUCLEOTIDE SEQUENCE</scope>
    <source>
        <strain evidence="4">NBRC 109076</strain>
    </source>
</reference>
<gene>
    <name evidence="4" type="ORF">Asi03nite_63600</name>
</gene>
<evidence type="ECO:0000256" key="1">
    <source>
        <dbReference type="SAM" id="MobiDB-lite"/>
    </source>
</evidence>
<evidence type="ECO:0000313" key="4">
    <source>
        <dbReference type="EMBL" id="GIF08822.1"/>
    </source>
</evidence>
<dbReference type="AlphaFoldDB" id="A0A919NDI4"/>
<evidence type="ECO:0000313" key="5">
    <source>
        <dbReference type="Proteomes" id="UP000629619"/>
    </source>
</evidence>
<comment type="caution">
    <text evidence="4">The sequence shown here is derived from an EMBL/GenBank/DDBJ whole genome shotgun (WGS) entry which is preliminary data.</text>
</comment>
<dbReference type="Proteomes" id="UP000629619">
    <property type="component" value="Unassembled WGS sequence"/>
</dbReference>
<feature type="chain" id="PRO_5037917354" evidence="3">
    <location>
        <begin position="27"/>
        <end position="122"/>
    </location>
</feature>
<keyword evidence="2" id="KW-0472">Membrane</keyword>
<feature type="compositionally biased region" description="Low complexity" evidence="1">
    <location>
        <begin position="96"/>
        <end position="111"/>
    </location>
</feature>
<sequence>MALRRLLVLLLLVPGVIAAAASPAWAAASGGSVRDGMRWSLFLGAGAGLLLLVIVVEMWWLGRGHDRAPVDSDAGDGRFERNHPRTKKGAAIVLDAPAARSPRPAPAGAAAWTRSPHRTSGS</sequence>
<dbReference type="RefSeq" id="WP_203684166.1">
    <property type="nucleotide sequence ID" value="NZ_BOMW01000068.1"/>
</dbReference>
<keyword evidence="2" id="KW-1133">Transmembrane helix</keyword>